<dbReference type="EMBL" id="LIAE01007084">
    <property type="protein sequence ID" value="PAV82061.1"/>
    <property type="molecule type" value="Genomic_DNA"/>
</dbReference>
<dbReference type="NCBIfam" id="TIGR01822">
    <property type="entry name" value="2am3keto_CoA"/>
    <property type="match status" value="1"/>
</dbReference>
<reference evidence="7 8" key="1">
    <citation type="journal article" date="2017" name="Curr. Biol.">
        <title>Genome architecture and evolution of a unichromosomal asexual nematode.</title>
        <authorList>
            <person name="Fradin H."/>
            <person name="Zegar C."/>
            <person name="Gutwein M."/>
            <person name="Lucas J."/>
            <person name="Kovtun M."/>
            <person name="Corcoran D."/>
            <person name="Baugh L.R."/>
            <person name="Kiontke K."/>
            <person name="Gunsalus K."/>
            <person name="Fitch D.H."/>
            <person name="Piano F."/>
        </authorList>
    </citation>
    <scope>NUCLEOTIDE SEQUENCE [LARGE SCALE GENOMIC DNA]</scope>
    <source>
        <strain evidence="7">PF1309</strain>
    </source>
</reference>
<evidence type="ECO:0000256" key="3">
    <source>
        <dbReference type="ARBA" id="ARBA00022679"/>
    </source>
</evidence>
<dbReference type="InterPro" id="IPR015424">
    <property type="entry name" value="PyrdxlP-dep_Trfase"/>
</dbReference>
<evidence type="ECO:0000259" key="6">
    <source>
        <dbReference type="Pfam" id="PF00155"/>
    </source>
</evidence>
<sequence>MLSKRVVRAYSTSVVRPAKASGALDAFRTQLNEELEAIRAAGTYKNERVIQGRQGVLIRVAESSKPVLNFCANNYLGLSSHPEASKAALESHGAGLSSVRFICGTQDIHKKLEAQIAKFHGREDAILYAACFDANAGVFEVMTDDRDAIISDELNHASIIDGIRLAKAKKFRYKHIDLNDLEAKLKESKDCRRRVIVTDGVFSMDGDVAPLKEIGQLADKYNALIFVDECHATGFFGKTGRGTEEATGVSGRIDVINSTLGKALGGAMGGYTTGPKPFIDLLRQRSRPYLFSNSLAPSIVGSSTKVFEMLMNDSSLVGSLQAKVKKFRTKMAALGFTVLGNDPTHPICPVLLHDAKLAATMADEMLKLGIYVIGFSFPVVPKGKARIRVQISAAHTEEHIDTAVSAFEKIGKKLGVI</sequence>
<keyword evidence="4" id="KW-0663">Pyridoxal phosphate</keyword>
<evidence type="ECO:0000256" key="1">
    <source>
        <dbReference type="ARBA" id="ARBA00001933"/>
    </source>
</evidence>
<dbReference type="HAMAP" id="MF_00985">
    <property type="entry name" value="2am3keto_CoA_ligase"/>
    <property type="match status" value="1"/>
</dbReference>
<protein>
    <recommendedName>
        <fullName evidence="6">Aminotransferase class I/classII large domain-containing protein</fullName>
    </recommendedName>
</protein>
<proteinExistence type="inferred from homology"/>
<comment type="similarity">
    <text evidence="2">Belongs to the class-II pyridoxal-phosphate-dependent aminotransferase family.</text>
</comment>
<dbReference type="STRING" id="2018661.A0A2A2L718"/>
<dbReference type="InterPro" id="IPR004839">
    <property type="entry name" value="Aminotransferase_I/II_large"/>
</dbReference>
<keyword evidence="5" id="KW-0012">Acyltransferase</keyword>
<evidence type="ECO:0000313" key="8">
    <source>
        <dbReference type="Proteomes" id="UP000218231"/>
    </source>
</evidence>
<feature type="domain" description="Aminotransferase class I/classII large" evidence="6">
    <location>
        <begin position="66"/>
        <end position="406"/>
    </location>
</feature>
<dbReference type="GO" id="GO:0005739">
    <property type="term" value="C:mitochondrion"/>
    <property type="evidence" value="ECO:0007669"/>
    <property type="project" value="TreeGrafter"/>
</dbReference>
<dbReference type="Pfam" id="PF00155">
    <property type="entry name" value="Aminotran_1_2"/>
    <property type="match status" value="1"/>
</dbReference>
<dbReference type="InterPro" id="IPR015421">
    <property type="entry name" value="PyrdxlP-dep_Trfase_major"/>
</dbReference>
<name>A0A2A2L718_9BILA</name>
<dbReference type="PANTHER" id="PTHR13693:SF102">
    <property type="entry name" value="2-AMINO-3-KETOBUTYRATE COENZYME A LIGASE, MITOCHONDRIAL"/>
    <property type="match status" value="1"/>
</dbReference>
<dbReference type="NCBIfam" id="NF005394">
    <property type="entry name" value="PRK06939.1"/>
    <property type="match status" value="1"/>
</dbReference>
<dbReference type="Proteomes" id="UP000218231">
    <property type="component" value="Unassembled WGS sequence"/>
</dbReference>
<keyword evidence="8" id="KW-1185">Reference proteome</keyword>
<dbReference type="InterPro" id="IPR015422">
    <property type="entry name" value="PyrdxlP-dep_Trfase_small"/>
</dbReference>
<keyword evidence="3" id="KW-0808">Transferase</keyword>
<gene>
    <name evidence="7" type="ORF">WR25_11101</name>
</gene>
<evidence type="ECO:0000313" key="7">
    <source>
        <dbReference type="EMBL" id="PAV82061.1"/>
    </source>
</evidence>
<dbReference type="Gene3D" id="3.90.1150.10">
    <property type="entry name" value="Aspartate Aminotransferase, domain 1"/>
    <property type="match status" value="1"/>
</dbReference>
<dbReference type="AlphaFoldDB" id="A0A2A2L718"/>
<organism evidence="7 8">
    <name type="scientific">Diploscapter pachys</name>
    <dbReference type="NCBI Taxonomy" id="2018661"/>
    <lineage>
        <taxon>Eukaryota</taxon>
        <taxon>Metazoa</taxon>
        <taxon>Ecdysozoa</taxon>
        <taxon>Nematoda</taxon>
        <taxon>Chromadorea</taxon>
        <taxon>Rhabditida</taxon>
        <taxon>Rhabditina</taxon>
        <taxon>Rhabditomorpha</taxon>
        <taxon>Rhabditoidea</taxon>
        <taxon>Rhabditidae</taxon>
        <taxon>Diploscapter</taxon>
    </lineage>
</organism>
<dbReference type="InterPro" id="IPR011282">
    <property type="entry name" value="2am3keto_CoA_ligase"/>
</dbReference>
<dbReference type="SUPFAM" id="SSF53383">
    <property type="entry name" value="PLP-dependent transferases"/>
    <property type="match status" value="1"/>
</dbReference>
<dbReference type="Gene3D" id="3.40.640.10">
    <property type="entry name" value="Type I PLP-dependent aspartate aminotransferase-like (Major domain)"/>
    <property type="match status" value="1"/>
</dbReference>
<evidence type="ECO:0000256" key="2">
    <source>
        <dbReference type="ARBA" id="ARBA00008392"/>
    </source>
</evidence>
<dbReference type="InterPro" id="IPR050087">
    <property type="entry name" value="AON_synthase_class-II"/>
</dbReference>
<dbReference type="PANTHER" id="PTHR13693">
    <property type="entry name" value="CLASS II AMINOTRANSFERASE/8-AMINO-7-OXONONANOATE SYNTHASE"/>
    <property type="match status" value="1"/>
</dbReference>
<dbReference type="GO" id="GO:0008890">
    <property type="term" value="F:glycine C-acetyltransferase activity"/>
    <property type="evidence" value="ECO:0007669"/>
    <property type="project" value="InterPro"/>
</dbReference>
<dbReference type="GO" id="GO:0030170">
    <property type="term" value="F:pyridoxal phosphate binding"/>
    <property type="evidence" value="ECO:0007669"/>
    <property type="project" value="InterPro"/>
</dbReference>
<evidence type="ECO:0000256" key="5">
    <source>
        <dbReference type="ARBA" id="ARBA00023315"/>
    </source>
</evidence>
<dbReference type="FunFam" id="3.40.640.10:FF:000006">
    <property type="entry name" value="5-aminolevulinate synthase, mitochondrial"/>
    <property type="match status" value="1"/>
</dbReference>
<dbReference type="OrthoDB" id="10263824at2759"/>
<comment type="caution">
    <text evidence="7">The sequence shown here is derived from an EMBL/GenBank/DDBJ whole genome shotgun (WGS) entry which is preliminary data.</text>
</comment>
<dbReference type="CDD" id="cd06454">
    <property type="entry name" value="KBL_like"/>
    <property type="match status" value="1"/>
</dbReference>
<evidence type="ECO:0000256" key="4">
    <source>
        <dbReference type="ARBA" id="ARBA00022898"/>
    </source>
</evidence>
<comment type="cofactor">
    <cofactor evidence="1">
        <name>pyridoxal 5'-phosphate</name>
        <dbReference type="ChEBI" id="CHEBI:597326"/>
    </cofactor>
</comment>
<dbReference type="GO" id="GO:0006567">
    <property type="term" value="P:L-threonine catabolic process"/>
    <property type="evidence" value="ECO:0007669"/>
    <property type="project" value="InterPro"/>
</dbReference>
<accession>A0A2A2L718</accession>